<evidence type="ECO:0000313" key="2">
    <source>
        <dbReference type="Proteomes" id="UP000290809"/>
    </source>
</evidence>
<dbReference type="Proteomes" id="UP000290809">
    <property type="component" value="Unassembled WGS sequence"/>
</dbReference>
<proteinExistence type="predicted"/>
<protein>
    <submittedName>
        <fullName evidence="1">Uncharacterized protein</fullName>
    </submittedName>
</protein>
<gene>
    <name evidence="1" type="ORF">DC041_0012074</name>
</gene>
<accession>A0A430QF55</accession>
<name>A0A430QF55_SCHBO</name>
<evidence type="ECO:0000313" key="1">
    <source>
        <dbReference type="EMBL" id="RTG86314.1"/>
    </source>
</evidence>
<comment type="caution">
    <text evidence="1">The sequence shown here is derived from an EMBL/GenBank/DDBJ whole genome shotgun (WGS) entry which is preliminary data.</text>
</comment>
<organism evidence="1 2">
    <name type="scientific">Schistosoma bovis</name>
    <name type="common">Blood fluke</name>
    <dbReference type="NCBI Taxonomy" id="6184"/>
    <lineage>
        <taxon>Eukaryota</taxon>
        <taxon>Metazoa</taxon>
        <taxon>Spiralia</taxon>
        <taxon>Lophotrochozoa</taxon>
        <taxon>Platyhelminthes</taxon>
        <taxon>Trematoda</taxon>
        <taxon>Digenea</taxon>
        <taxon>Strigeidida</taxon>
        <taxon>Schistosomatoidea</taxon>
        <taxon>Schistosomatidae</taxon>
        <taxon>Schistosoma</taxon>
    </lineage>
</organism>
<reference evidence="1 2" key="1">
    <citation type="journal article" date="2019" name="PLoS Pathog.">
        <title>Genome sequence of the bovine parasite Schistosoma bovis Tanzania.</title>
        <authorList>
            <person name="Oey H."/>
            <person name="Zakrzewski M."/>
            <person name="Gobert G."/>
            <person name="Gravermann K."/>
            <person name="Stoye J."/>
            <person name="Jones M."/>
            <person name="Mcmanus D."/>
            <person name="Krause L."/>
        </authorList>
    </citation>
    <scope>NUCLEOTIDE SEQUENCE [LARGE SCALE GENOMIC DNA]</scope>
    <source>
        <strain evidence="1 2">TAN1997</strain>
    </source>
</reference>
<dbReference type="AlphaFoldDB" id="A0A430QF55"/>
<keyword evidence="2" id="KW-1185">Reference proteome</keyword>
<sequence length="104" mass="12243">MNFFKKRISLIYSKLLNFQWLFTFNIDQYQAVRCYVCDYCPVVTSESITKHNNCTSCVMGGSHFEIHRICLFDTKIPINFPQENREECRTDLCNGKTVDNTARK</sequence>
<dbReference type="EMBL" id="QMKO01001823">
    <property type="protein sequence ID" value="RTG86314.1"/>
    <property type="molecule type" value="Genomic_DNA"/>
</dbReference>